<accession>S0ETK1</accession>
<keyword evidence="3" id="KW-1185">Reference proteome</keyword>
<feature type="compositionally biased region" description="Polar residues" evidence="1">
    <location>
        <begin position="145"/>
        <end position="154"/>
    </location>
</feature>
<dbReference type="InParanoid" id="S0ETK1"/>
<dbReference type="Pfam" id="PF03415">
    <property type="entry name" value="Peptidase_C11"/>
    <property type="match status" value="1"/>
</dbReference>
<dbReference type="KEGG" id="ccz:CCALI_00660"/>
<dbReference type="PROSITE" id="PS51257">
    <property type="entry name" value="PROKAR_LIPOPROTEIN"/>
    <property type="match status" value="1"/>
</dbReference>
<dbReference type="PATRIC" id="fig|1303518.3.peg.665"/>
<evidence type="ECO:0000313" key="3">
    <source>
        <dbReference type="Proteomes" id="UP000014227"/>
    </source>
</evidence>
<dbReference type="EMBL" id="HF951689">
    <property type="protein sequence ID" value="CCW34485.1"/>
    <property type="molecule type" value="Genomic_DNA"/>
</dbReference>
<dbReference type="InterPro" id="IPR005077">
    <property type="entry name" value="Peptidase_C11"/>
</dbReference>
<dbReference type="OrthoDB" id="9810670at2"/>
<dbReference type="RefSeq" id="WP_016482047.1">
    <property type="nucleotide sequence ID" value="NC_021487.1"/>
</dbReference>
<protein>
    <submittedName>
        <fullName evidence="2">Clostripain family</fullName>
    </submittedName>
</protein>
<dbReference type="PANTHER" id="PTHR37835:SF1">
    <property type="entry name" value="ALPHA-CLOSTRIPAIN"/>
    <property type="match status" value="1"/>
</dbReference>
<feature type="region of interest" description="Disordered" evidence="1">
    <location>
        <begin position="145"/>
        <end position="190"/>
    </location>
</feature>
<reference evidence="3" key="1">
    <citation type="submission" date="2013-03" db="EMBL/GenBank/DDBJ databases">
        <title>Genome sequence of Chthonomonas calidirosea, the first sequenced genome from the Armatimonadetes phylum (formally candidate division OP10).</title>
        <authorList>
            <person name="Lee K.C.Y."/>
            <person name="Morgan X.C."/>
            <person name="Dunfield P.F."/>
            <person name="Tamas I."/>
            <person name="Houghton K.M."/>
            <person name="Vyssotski M."/>
            <person name="Ryan J.L.J."/>
            <person name="Lagutin K."/>
            <person name="McDonald I.R."/>
            <person name="Stott M.B."/>
        </authorList>
    </citation>
    <scope>NUCLEOTIDE SEQUENCE [LARGE SCALE GENOMIC DNA]</scope>
    <source>
        <strain evidence="3">DSM 23976 / ICMP 18418 / T49</strain>
    </source>
</reference>
<sequence>MVSRLQYGWQRVGVCIGIFGVIAASLSGCGGGTSGVGGSAGGSNLPPPTPGPYTGRAACSANPHQNGRARWTILIYMQAANNLQPYSLENVAQMASVGSDSNINIVLQWKQIPASKTNNCPDCNPSFYGVRRYLIHQHSQADINAISNGDTRPLNSDRLPDPPGNTPVNTTGFKDTLPDPNGRPNGTEDMGSYQALADFVRWGTQTFPADNVALVIWDHGSGWLNVYRSAESKVAPPNVGTRAVAEDDEYTDEIETWELPQALAAAAQPIDMLILDCSLEQMIEVAYEVRHSARIMVGSEESPPAPGYPYDKWLGDLKASGGTFTDCDLGNAIIHEFINDPLYVNNTGGYASELTQSMIDLSRMDSTASALDNFGAVLSIHVNDQQNLFYRLRQDPNFQNRQLGGAQHYTTSYRDNKDLWDYAELVRTGTSDTDMQQAAIAMENALTGPDGAILESMHGPAGQDGSHGLAVYVPAPSGFINSYYNLAITRAAPHWPRFLLAQVK</sequence>
<dbReference type="eggNOG" id="COG2931">
    <property type="taxonomic scope" value="Bacteria"/>
</dbReference>
<evidence type="ECO:0000256" key="1">
    <source>
        <dbReference type="SAM" id="MobiDB-lite"/>
    </source>
</evidence>
<evidence type="ECO:0000313" key="2">
    <source>
        <dbReference type="EMBL" id="CCW34485.1"/>
    </source>
</evidence>
<dbReference type="AlphaFoldDB" id="S0ETK1"/>
<organism evidence="2 3">
    <name type="scientific">Chthonomonas calidirosea (strain DSM 23976 / ICMP 18418 / T49)</name>
    <dbReference type="NCBI Taxonomy" id="1303518"/>
    <lineage>
        <taxon>Bacteria</taxon>
        <taxon>Bacillati</taxon>
        <taxon>Armatimonadota</taxon>
        <taxon>Chthonomonadia</taxon>
        <taxon>Chthonomonadales</taxon>
        <taxon>Chthonomonadaceae</taxon>
        <taxon>Chthonomonas</taxon>
    </lineage>
</organism>
<dbReference type="STRING" id="454171.CP488_00493"/>
<dbReference type="HOGENOM" id="CLU_565852_0_0_0"/>
<gene>
    <name evidence="2" type="ORF">CCALI_00660</name>
</gene>
<name>S0ETK1_CHTCT</name>
<dbReference type="Gene3D" id="3.40.50.11970">
    <property type="match status" value="1"/>
</dbReference>
<dbReference type="PANTHER" id="PTHR37835">
    <property type="entry name" value="ALPHA-CLOSTRIPAIN"/>
    <property type="match status" value="1"/>
</dbReference>
<proteinExistence type="predicted"/>
<dbReference type="Proteomes" id="UP000014227">
    <property type="component" value="Chromosome I"/>
</dbReference>